<sequence length="194" mass="22304">MTLLSMSVMLLMLVGIYYMSLIFIISIATCTSSVFVHLEKYALRNPTWQAVPWCLQWLAAKKLFCCYVPKAFRYGKDDVVRNNNIQAVSLHSSPEHALMKNLIPNEVNFAELNTDTPLHSEVLLEAHPGASNKVDVIISLLREVISAKKTQHRHQQLCAFWERIIKRLEMISLCGYLSLIAINITMFLYPEVWY</sequence>
<dbReference type="InterPro" id="IPR036719">
    <property type="entry name" value="Neuro-gated_channel_TM_sf"/>
</dbReference>
<dbReference type="EMBL" id="KN716411">
    <property type="protein sequence ID" value="KJH45379.1"/>
    <property type="molecule type" value="Genomic_DNA"/>
</dbReference>
<keyword evidence="3" id="KW-1185">Reference proteome</keyword>
<dbReference type="GO" id="GO:0016020">
    <property type="term" value="C:membrane"/>
    <property type="evidence" value="ECO:0007669"/>
    <property type="project" value="InterPro"/>
</dbReference>
<accession>A0A0D8XNK7</accession>
<evidence type="ECO:0000313" key="2">
    <source>
        <dbReference type="EMBL" id="KJH45379.1"/>
    </source>
</evidence>
<keyword evidence="1" id="KW-1133">Transmembrane helix</keyword>
<keyword evidence="1" id="KW-0812">Transmembrane</keyword>
<protein>
    <recommendedName>
        <fullName evidence="4">Neurotransmitter-gated ion-channel transmembrane region</fullName>
    </recommendedName>
</protein>
<name>A0A0D8XNK7_DICVI</name>
<keyword evidence="1" id="KW-0472">Membrane</keyword>
<evidence type="ECO:0000313" key="3">
    <source>
        <dbReference type="Proteomes" id="UP000053766"/>
    </source>
</evidence>
<dbReference type="Proteomes" id="UP000053766">
    <property type="component" value="Unassembled WGS sequence"/>
</dbReference>
<dbReference type="OrthoDB" id="410315at2759"/>
<dbReference type="STRING" id="29172.A0A0D8XNK7"/>
<feature type="transmembrane region" description="Helical" evidence="1">
    <location>
        <begin position="6"/>
        <end position="36"/>
    </location>
</feature>
<proteinExistence type="predicted"/>
<dbReference type="AlphaFoldDB" id="A0A0D8XNK7"/>
<dbReference type="SUPFAM" id="SSF90112">
    <property type="entry name" value="Neurotransmitter-gated ion-channel transmembrane pore"/>
    <property type="match status" value="1"/>
</dbReference>
<reference evidence="2 3" key="1">
    <citation type="submission" date="2013-11" db="EMBL/GenBank/DDBJ databases">
        <title>Draft genome of the bovine lungworm Dictyocaulus viviparus.</title>
        <authorList>
            <person name="Mitreva M."/>
        </authorList>
    </citation>
    <scope>NUCLEOTIDE SEQUENCE [LARGE SCALE GENOMIC DNA]</scope>
    <source>
        <strain evidence="2 3">HannoverDv2000</strain>
    </source>
</reference>
<gene>
    <name evidence="2" type="ORF">DICVIV_08592</name>
</gene>
<evidence type="ECO:0008006" key="4">
    <source>
        <dbReference type="Google" id="ProtNLM"/>
    </source>
</evidence>
<evidence type="ECO:0000256" key="1">
    <source>
        <dbReference type="SAM" id="Phobius"/>
    </source>
</evidence>
<organism evidence="2 3">
    <name type="scientific">Dictyocaulus viviparus</name>
    <name type="common">Bovine lungworm</name>
    <dbReference type="NCBI Taxonomy" id="29172"/>
    <lineage>
        <taxon>Eukaryota</taxon>
        <taxon>Metazoa</taxon>
        <taxon>Ecdysozoa</taxon>
        <taxon>Nematoda</taxon>
        <taxon>Chromadorea</taxon>
        <taxon>Rhabditida</taxon>
        <taxon>Rhabditina</taxon>
        <taxon>Rhabditomorpha</taxon>
        <taxon>Strongyloidea</taxon>
        <taxon>Metastrongylidae</taxon>
        <taxon>Dictyocaulus</taxon>
    </lineage>
</organism>
<reference evidence="3" key="2">
    <citation type="journal article" date="2016" name="Sci. Rep.">
        <title>Dictyocaulus viviparus genome, variome and transcriptome elucidate lungworm biology and support future intervention.</title>
        <authorList>
            <person name="McNulty S.N."/>
            <person name="Strube C."/>
            <person name="Rosa B.A."/>
            <person name="Martin J.C."/>
            <person name="Tyagi R."/>
            <person name="Choi Y.J."/>
            <person name="Wang Q."/>
            <person name="Hallsworth Pepin K."/>
            <person name="Zhang X."/>
            <person name="Ozersky P."/>
            <person name="Wilson R.K."/>
            <person name="Sternberg P.W."/>
            <person name="Gasser R.B."/>
            <person name="Mitreva M."/>
        </authorList>
    </citation>
    <scope>NUCLEOTIDE SEQUENCE [LARGE SCALE GENOMIC DNA]</scope>
    <source>
        <strain evidence="3">HannoverDv2000</strain>
    </source>
</reference>
<dbReference type="GO" id="GO:0006811">
    <property type="term" value="P:monoatomic ion transport"/>
    <property type="evidence" value="ECO:0007669"/>
    <property type="project" value="InterPro"/>
</dbReference>
<feature type="transmembrane region" description="Helical" evidence="1">
    <location>
        <begin position="170"/>
        <end position="189"/>
    </location>
</feature>